<feature type="compositionally biased region" description="Acidic residues" evidence="1">
    <location>
        <begin position="219"/>
        <end position="229"/>
    </location>
</feature>
<protein>
    <submittedName>
        <fullName evidence="2">Uncharacterized protein</fullName>
    </submittedName>
</protein>
<feature type="compositionally biased region" description="Basic and acidic residues" evidence="1">
    <location>
        <begin position="192"/>
        <end position="201"/>
    </location>
</feature>
<evidence type="ECO:0000313" key="2">
    <source>
        <dbReference type="EMBL" id="KAK7034800.1"/>
    </source>
</evidence>
<proteinExistence type="predicted"/>
<feature type="region of interest" description="Disordered" evidence="1">
    <location>
        <begin position="186"/>
        <end position="239"/>
    </location>
</feature>
<comment type="caution">
    <text evidence="2">The sequence shown here is derived from an EMBL/GenBank/DDBJ whole genome shotgun (WGS) entry which is preliminary data.</text>
</comment>
<dbReference type="EMBL" id="JAWWNJ010000020">
    <property type="protein sequence ID" value="KAK7034800.1"/>
    <property type="molecule type" value="Genomic_DNA"/>
</dbReference>
<feature type="compositionally biased region" description="Basic and acidic residues" evidence="1">
    <location>
        <begin position="121"/>
        <end position="132"/>
    </location>
</feature>
<name>A0AAW0C7K0_9AGAR</name>
<accession>A0AAW0C7K0</accession>
<dbReference type="Proteomes" id="UP001362999">
    <property type="component" value="Unassembled WGS sequence"/>
</dbReference>
<evidence type="ECO:0000256" key="1">
    <source>
        <dbReference type="SAM" id="MobiDB-lite"/>
    </source>
</evidence>
<evidence type="ECO:0000313" key="3">
    <source>
        <dbReference type="Proteomes" id="UP001362999"/>
    </source>
</evidence>
<organism evidence="2 3">
    <name type="scientific">Favolaschia claudopus</name>
    <dbReference type="NCBI Taxonomy" id="2862362"/>
    <lineage>
        <taxon>Eukaryota</taxon>
        <taxon>Fungi</taxon>
        <taxon>Dikarya</taxon>
        <taxon>Basidiomycota</taxon>
        <taxon>Agaricomycotina</taxon>
        <taxon>Agaricomycetes</taxon>
        <taxon>Agaricomycetidae</taxon>
        <taxon>Agaricales</taxon>
        <taxon>Marasmiineae</taxon>
        <taxon>Mycenaceae</taxon>
        <taxon>Favolaschia</taxon>
    </lineage>
</organism>
<sequence length="239" mass="27423">MAFGGFRHHFKPHSERKNGFLPPKFGFFEEDFDGKFRRRPLRILTKSPQIENFRPDKFAPMRNRHFGQLSEGLRLPDHGRANNAGRRDKLVLVPYHQILVYGHGGEGQSNVSKTKRRRKTYRNDSGPREELSHDVGIPAESYEEVAERRDLPRTRLKYKSAFAYPRWLDELVRRVAHQARAELELVSQESSTTEREREQRVGVEPGDVAVVAEGKEEKEDGVDEGEDGGEVAARECSGI</sequence>
<keyword evidence="3" id="KW-1185">Reference proteome</keyword>
<reference evidence="2 3" key="1">
    <citation type="journal article" date="2024" name="J Genomics">
        <title>Draft genome sequencing and assembly of Favolaschia claudopus CIRM-BRFM 2984 isolated from oak limbs.</title>
        <authorList>
            <person name="Navarro D."/>
            <person name="Drula E."/>
            <person name="Chaduli D."/>
            <person name="Cazenave R."/>
            <person name="Ahrendt S."/>
            <person name="Wang J."/>
            <person name="Lipzen A."/>
            <person name="Daum C."/>
            <person name="Barry K."/>
            <person name="Grigoriev I.V."/>
            <person name="Favel A."/>
            <person name="Rosso M.N."/>
            <person name="Martin F."/>
        </authorList>
    </citation>
    <scope>NUCLEOTIDE SEQUENCE [LARGE SCALE GENOMIC DNA]</scope>
    <source>
        <strain evidence="2 3">CIRM-BRFM 2984</strain>
    </source>
</reference>
<dbReference type="AlphaFoldDB" id="A0AAW0C7K0"/>
<feature type="region of interest" description="Disordered" evidence="1">
    <location>
        <begin position="104"/>
        <end position="132"/>
    </location>
</feature>
<gene>
    <name evidence="2" type="ORF">R3P38DRAFT_3351236</name>
</gene>